<feature type="transmembrane region" description="Helical" evidence="1">
    <location>
        <begin position="7"/>
        <end position="29"/>
    </location>
</feature>
<dbReference type="Proteomes" id="UP000198785">
    <property type="component" value="Unassembled WGS sequence"/>
</dbReference>
<keyword evidence="1" id="KW-0472">Membrane</keyword>
<gene>
    <name evidence="2" type="ORF">SAMN05660206_11525</name>
</gene>
<evidence type="ECO:0000256" key="1">
    <source>
        <dbReference type="SAM" id="Phobius"/>
    </source>
</evidence>
<keyword evidence="3" id="KW-1185">Reference proteome</keyword>
<accession>A0A1I6VLH7</accession>
<protein>
    <submittedName>
        <fullName evidence="2">Uncharacterized protein</fullName>
    </submittedName>
</protein>
<name>A0A1I6VLH7_9SPHI</name>
<dbReference type="EMBL" id="FOZZ01000015">
    <property type="protein sequence ID" value="SFT14568.1"/>
    <property type="molecule type" value="Genomic_DNA"/>
</dbReference>
<keyword evidence="1" id="KW-0812">Transmembrane</keyword>
<dbReference type="AlphaFoldDB" id="A0A1I6VLH7"/>
<reference evidence="2 3" key="1">
    <citation type="submission" date="2016-10" db="EMBL/GenBank/DDBJ databases">
        <authorList>
            <person name="de Groot N.N."/>
        </authorList>
    </citation>
    <scope>NUCLEOTIDE SEQUENCE [LARGE SCALE GENOMIC DNA]</scope>
    <source>
        <strain evidence="2 3">DSM 22789</strain>
    </source>
</reference>
<organism evidence="2 3">
    <name type="scientific">Sphingobacterium wenxiniae</name>
    <dbReference type="NCBI Taxonomy" id="683125"/>
    <lineage>
        <taxon>Bacteria</taxon>
        <taxon>Pseudomonadati</taxon>
        <taxon>Bacteroidota</taxon>
        <taxon>Sphingobacteriia</taxon>
        <taxon>Sphingobacteriales</taxon>
        <taxon>Sphingobacteriaceae</taxon>
        <taxon>Sphingobacterium</taxon>
    </lineage>
</organism>
<sequence>MRFLFRIYSLLGYAIMQLKILKTFVILAAEAKNAPINWGVNYISYF</sequence>
<keyword evidence="1" id="KW-1133">Transmembrane helix</keyword>
<dbReference type="STRING" id="683125.SAMN05660206_11525"/>
<evidence type="ECO:0000313" key="2">
    <source>
        <dbReference type="EMBL" id="SFT14568.1"/>
    </source>
</evidence>
<proteinExistence type="predicted"/>
<evidence type="ECO:0000313" key="3">
    <source>
        <dbReference type="Proteomes" id="UP000198785"/>
    </source>
</evidence>